<reference evidence="3 4" key="1">
    <citation type="submission" date="2019-02" db="EMBL/GenBank/DDBJ databases">
        <title>Flavobacterium sp. RD-2-33 isolated from forest soil.</title>
        <authorList>
            <person name="Chaudhary D.K."/>
        </authorList>
    </citation>
    <scope>NUCLEOTIDE SEQUENCE [LARGE SCALE GENOMIC DNA]</scope>
    <source>
        <strain evidence="3 4">RD-2-33</strain>
    </source>
</reference>
<dbReference type="RefSeq" id="WP_131474580.1">
    <property type="nucleotide sequence ID" value="NZ_SJPE01000001.1"/>
</dbReference>
<evidence type="ECO:0008006" key="5">
    <source>
        <dbReference type="Google" id="ProtNLM"/>
    </source>
</evidence>
<accession>A0A4Q9Z3H2</accession>
<proteinExistence type="predicted"/>
<gene>
    <name evidence="3" type="ORF">EZL74_00260</name>
</gene>
<dbReference type="EMBL" id="SJPE01000001">
    <property type="protein sequence ID" value="TBX70968.1"/>
    <property type="molecule type" value="Genomic_DNA"/>
</dbReference>
<feature type="chain" id="PRO_5020614050" description="Acid-shock protein" evidence="2">
    <location>
        <begin position="21"/>
        <end position="61"/>
    </location>
</feature>
<sequence length="61" mass="6755">MKRVVMLLAVLLGTSVMVNANTITKKATTKEVKTNVERKHRKAKKMHRKAAAVKPAATVQK</sequence>
<evidence type="ECO:0000256" key="1">
    <source>
        <dbReference type="SAM" id="MobiDB-lite"/>
    </source>
</evidence>
<feature type="signal peptide" evidence="2">
    <location>
        <begin position="1"/>
        <end position="20"/>
    </location>
</feature>
<evidence type="ECO:0000313" key="3">
    <source>
        <dbReference type="EMBL" id="TBX70968.1"/>
    </source>
</evidence>
<name>A0A4Q9Z3H2_9FLAO</name>
<organism evidence="3 4">
    <name type="scientific">Flavobacterium silvisoli</name>
    <dbReference type="NCBI Taxonomy" id="2529433"/>
    <lineage>
        <taxon>Bacteria</taxon>
        <taxon>Pseudomonadati</taxon>
        <taxon>Bacteroidota</taxon>
        <taxon>Flavobacteriia</taxon>
        <taxon>Flavobacteriales</taxon>
        <taxon>Flavobacteriaceae</taxon>
        <taxon>Flavobacterium</taxon>
    </lineage>
</organism>
<comment type="caution">
    <text evidence="3">The sequence shown here is derived from an EMBL/GenBank/DDBJ whole genome shotgun (WGS) entry which is preliminary data.</text>
</comment>
<dbReference type="AlphaFoldDB" id="A0A4Q9Z3H2"/>
<feature type="compositionally biased region" description="Basic residues" evidence="1">
    <location>
        <begin position="38"/>
        <end position="51"/>
    </location>
</feature>
<evidence type="ECO:0000313" key="4">
    <source>
        <dbReference type="Proteomes" id="UP000293300"/>
    </source>
</evidence>
<evidence type="ECO:0000256" key="2">
    <source>
        <dbReference type="SAM" id="SignalP"/>
    </source>
</evidence>
<keyword evidence="2" id="KW-0732">Signal</keyword>
<keyword evidence="4" id="KW-1185">Reference proteome</keyword>
<feature type="region of interest" description="Disordered" evidence="1">
    <location>
        <begin position="30"/>
        <end position="61"/>
    </location>
</feature>
<dbReference type="Proteomes" id="UP000293300">
    <property type="component" value="Unassembled WGS sequence"/>
</dbReference>
<protein>
    <recommendedName>
        <fullName evidence="5">Acid-shock protein</fullName>
    </recommendedName>
</protein>